<organism evidence="1 2">
    <name type="scientific">Rhodanobacter lindaniclasticus</name>
    <dbReference type="NCBI Taxonomy" id="75310"/>
    <lineage>
        <taxon>Bacteria</taxon>
        <taxon>Pseudomonadati</taxon>
        <taxon>Pseudomonadota</taxon>
        <taxon>Gammaproteobacteria</taxon>
        <taxon>Lysobacterales</taxon>
        <taxon>Rhodanobacteraceae</taxon>
        <taxon>Rhodanobacter</taxon>
    </lineage>
</organism>
<name>A0A4S3KCK6_9GAMM</name>
<accession>A0A4S3KCK6</accession>
<keyword evidence="2" id="KW-1185">Reference proteome</keyword>
<evidence type="ECO:0000313" key="2">
    <source>
        <dbReference type="Proteomes" id="UP000306317"/>
    </source>
</evidence>
<sequence>MAIQEQGDAVAEVWSLRYPSDRRLNLSTVFDTEHEAREYADKCSDGTEVVPLYTRPATAASPAGVPDGYVLVPREPTRVMLEAMMNEQDSADGEGPREVEMLDIYRAMLAAAPSAESGEVEIDRARFKKAPCYLCGYNGHGYYQAETHPCAAKYHAASSAESGADGEVCQHTWVTDGINPTRCSKCRRPATTLSAESGEVDRG</sequence>
<evidence type="ECO:0000313" key="1">
    <source>
        <dbReference type="EMBL" id="THD06157.1"/>
    </source>
</evidence>
<proteinExistence type="predicted"/>
<dbReference type="AlphaFoldDB" id="A0A4S3KCK6"/>
<dbReference type="EMBL" id="MWIO01000045">
    <property type="protein sequence ID" value="THD06157.1"/>
    <property type="molecule type" value="Genomic_DNA"/>
</dbReference>
<dbReference type="Proteomes" id="UP000306317">
    <property type="component" value="Unassembled WGS sequence"/>
</dbReference>
<protein>
    <submittedName>
        <fullName evidence="1">Uncharacterized protein</fullName>
    </submittedName>
</protein>
<gene>
    <name evidence="1" type="ORF">B1991_14535</name>
</gene>
<reference evidence="1 2" key="1">
    <citation type="submission" date="2017-02" db="EMBL/GenBank/DDBJ databases">
        <title>Whole genome sequencing of Rhodanobacter lindaniclasticus DSM 17932.</title>
        <authorList>
            <person name="Kumar S."/>
            <person name="Patil P."/>
            <person name="Patil P.B."/>
        </authorList>
    </citation>
    <scope>NUCLEOTIDE SEQUENCE [LARGE SCALE GENOMIC DNA]</scope>
    <source>
        <strain evidence="1 2">DSM 17932</strain>
    </source>
</reference>
<comment type="caution">
    <text evidence="1">The sequence shown here is derived from an EMBL/GenBank/DDBJ whole genome shotgun (WGS) entry which is preliminary data.</text>
</comment>